<feature type="compositionally biased region" description="Polar residues" evidence="1">
    <location>
        <begin position="99"/>
        <end position="115"/>
    </location>
</feature>
<evidence type="ECO:0000256" key="1">
    <source>
        <dbReference type="SAM" id="MobiDB-lite"/>
    </source>
</evidence>
<feature type="compositionally biased region" description="Basic and acidic residues" evidence="1">
    <location>
        <begin position="84"/>
        <end position="96"/>
    </location>
</feature>
<feature type="compositionally biased region" description="Basic residues" evidence="1">
    <location>
        <begin position="71"/>
        <end position="82"/>
    </location>
</feature>
<accession>A0AAV7PNE9</accession>
<reference evidence="2" key="1">
    <citation type="journal article" date="2022" name="bioRxiv">
        <title>Sequencing and chromosome-scale assembly of the giantPleurodeles waltlgenome.</title>
        <authorList>
            <person name="Brown T."/>
            <person name="Elewa A."/>
            <person name="Iarovenko S."/>
            <person name="Subramanian E."/>
            <person name="Araus A.J."/>
            <person name="Petzold A."/>
            <person name="Susuki M."/>
            <person name="Suzuki K.-i.T."/>
            <person name="Hayashi T."/>
            <person name="Toyoda A."/>
            <person name="Oliveira C."/>
            <person name="Osipova E."/>
            <person name="Leigh N.D."/>
            <person name="Simon A."/>
            <person name="Yun M.H."/>
        </authorList>
    </citation>
    <scope>NUCLEOTIDE SEQUENCE</scope>
    <source>
        <strain evidence="2">20211129_DDA</strain>
        <tissue evidence="2">Liver</tissue>
    </source>
</reference>
<protein>
    <submittedName>
        <fullName evidence="2">Uncharacterized protein</fullName>
    </submittedName>
</protein>
<gene>
    <name evidence="2" type="ORF">NDU88_008057</name>
</gene>
<name>A0AAV7PNE9_PLEWA</name>
<comment type="caution">
    <text evidence="2">The sequence shown here is derived from an EMBL/GenBank/DDBJ whole genome shotgun (WGS) entry which is preliminary data.</text>
</comment>
<feature type="compositionally biased region" description="Polar residues" evidence="1">
    <location>
        <begin position="15"/>
        <end position="29"/>
    </location>
</feature>
<dbReference type="EMBL" id="JANPWB010000011">
    <property type="protein sequence ID" value="KAJ1129691.1"/>
    <property type="molecule type" value="Genomic_DNA"/>
</dbReference>
<evidence type="ECO:0000313" key="3">
    <source>
        <dbReference type="Proteomes" id="UP001066276"/>
    </source>
</evidence>
<proteinExistence type="predicted"/>
<dbReference type="Proteomes" id="UP001066276">
    <property type="component" value="Chromosome 7"/>
</dbReference>
<keyword evidence="3" id="KW-1185">Reference proteome</keyword>
<feature type="region of interest" description="Disordered" evidence="1">
    <location>
        <begin position="1"/>
        <end position="146"/>
    </location>
</feature>
<evidence type="ECO:0000313" key="2">
    <source>
        <dbReference type="EMBL" id="KAJ1129691.1"/>
    </source>
</evidence>
<dbReference type="AlphaFoldDB" id="A0AAV7PNE9"/>
<organism evidence="2 3">
    <name type="scientific">Pleurodeles waltl</name>
    <name type="common">Iberian ribbed newt</name>
    <dbReference type="NCBI Taxonomy" id="8319"/>
    <lineage>
        <taxon>Eukaryota</taxon>
        <taxon>Metazoa</taxon>
        <taxon>Chordata</taxon>
        <taxon>Craniata</taxon>
        <taxon>Vertebrata</taxon>
        <taxon>Euteleostomi</taxon>
        <taxon>Amphibia</taxon>
        <taxon>Batrachia</taxon>
        <taxon>Caudata</taxon>
        <taxon>Salamandroidea</taxon>
        <taxon>Salamandridae</taxon>
        <taxon>Pleurodelinae</taxon>
        <taxon>Pleurodeles</taxon>
    </lineage>
</organism>
<sequence>MKEEWPTYRLGPKARQTTILRAQRQTAVTQEDAESERGSEGPRFLCGVSPRQQYHTRTTRIAVVRLTPCNKQRRRKSSKVRPSRAQDVREREEAIKEASQLSNNSFFALTETPQIPSDTDTGTPPPSRSSLDEESPSLTPRLADDL</sequence>